<gene>
    <name evidence="2" type="ORF">C2G38_2215501</name>
</gene>
<feature type="region of interest" description="Disordered" evidence="1">
    <location>
        <begin position="1"/>
        <end position="24"/>
    </location>
</feature>
<dbReference type="InterPro" id="IPR036361">
    <property type="entry name" value="SAP_dom_sf"/>
</dbReference>
<dbReference type="OrthoDB" id="2464888at2759"/>
<dbReference type="Gene3D" id="1.10.720.30">
    <property type="entry name" value="SAP domain"/>
    <property type="match status" value="1"/>
</dbReference>
<keyword evidence="3" id="KW-1185">Reference proteome</keyword>
<reference evidence="2 3" key="1">
    <citation type="submission" date="2018-06" db="EMBL/GenBank/DDBJ databases">
        <title>Comparative genomics reveals the genomic features of Rhizophagus irregularis, R. cerebriforme, R. diaphanum and Gigaspora rosea, and their symbiotic lifestyle signature.</title>
        <authorList>
            <person name="Morin E."/>
            <person name="San Clemente H."/>
            <person name="Chen E.C.H."/>
            <person name="De La Providencia I."/>
            <person name="Hainaut M."/>
            <person name="Kuo A."/>
            <person name="Kohler A."/>
            <person name="Murat C."/>
            <person name="Tang N."/>
            <person name="Roy S."/>
            <person name="Loubradou J."/>
            <person name="Henrissat B."/>
            <person name="Grigoriev I.V."/>
            <person name="Corradi N."/>
            <person name="Roux C."/>
            <person name="Martin F.M."/>
        </authorList>
    </citation>
    <scope>NUCLEOTIDE SEQUENCE [LARGE SCALE GENOMIC DNA]</scope>
    <source>
        <strain evidence="2 3">DAOM 194757</strain>
    </source>
</reference>
<sequence>MTEETQQTNTDLEGETTTSQVEATSMVNWNRLQLTDLRTKCLRCNIPAEGTKTELVNCLESYWKELENEYEPQGPSKGKSVEQTQTESYEKRDGHPTQEGIDGQNYAFLSYIEDRLEEKIEEK</sequence>
<evidence type="ECO:0000256" key="1">
    <source>
        <dbReference type="SAM" id="MobiDB-lite"/>
    </source>
</evidence>
<comment type="caution">
    <text evidence="2">The sequence shown here is derived from an EMBL/GenBank/DDBJ whole genome shotgun (WGS) entry which is preliminary data.</text>
</comment>
<dbReference type="EMBL" id="QKWP01001719">
    <property type="protein sequence ID" value="RIB07073.1"/>
    <property type="molecule type" value="Genomic_DNA"/>
</dbReference>
<feature type="region of interest" description="Disordered" evidence="1">
    <location>
        <begin position="68"/>
        <end position="106"/>
    </location>
</feature>
<organism evidence="2 3">
    <name type="scientific">Gigaspora rosea</name>
    <dbReference type="NCBI Taxonomy" id="44941"/>
    <lineage>
        <taxon>Eukaryota</taxon>
        <taxon>Fungi</taxon>
        <taxon>Fungi incertae sedis</taxon>
        <taxon>Mucoromycota</taxon>
        <taxon>Glomeromycotina</taxon>
        <taxon>Glomeromycetes</taxon>
        <taxon>Diversisporales</taxon>
        <taxon>Gigasporaceae</taxon>
        <taxon>Gigaspora</taxon>
    </lineage>
</organism>
<evidence type="ECO:0000313" key="3">
    <source>
        <dbReference type="Proteomes" id="UP000266673"/>
    </source>
</evidence>
<evidence type="ECO:0008006" key="4">
    <source>
        <dbReference type="Google" id="ProtNLM"/>
    </source>
</evidence>
<accession>A0A397UIC0</accession>
<proteinExistence type="predicted"/>
<name>A0A397UIC0_9GLOM</name>
<evidence type="ECO:0000313" key="2">
    <source>
        <dbReference type="EMBL" id="RIB07073.1"/>
    </source>
</evidence>
<dbReference type="Proteomes" id="UP000266673">
    <property type="component" value="Unassembled WGS sequence"/>
</dbReference>
<protein>
    <recommendedName>
        <fullName evidence="4">SAP domain-containing protein</fullName>
    </recommendedName>
</protein>
<dbReference type="AlphaFoldDB" id="A0A397UIC0"/>